<name>A0ABQ3JZZ5_9DEIO</name>
<dbReference type="InterPro" id="IPR018987">
    <property type="entry name" value="DUF1999"/>
</dbReference>
<dbReference type="EMBL" id="BNAL01000006">
    <property type="protein sequence ID" value="GHF97890.1"/>
    <property type="molecule type" value="Genomic_DNA"/>
</dbReference>
<evidence type="ECO:0000313" key="1">
    <source>
        <dbReference type="EMBL" id="GHF97890.1"/>
    </source>
</evidence>
<dbReference type="RefSeq" id="WP_189642320.1">
    <property type="nucleotide sequence ID" value="NZ_BNAL01000006.1"/>
</dbReference>
<dbReference type="Gene3D" id="3.40.630.30">
    <property type="match status" value="1"/>
</dbReference>
<dbReference type="SUPFAM" id="SSF55729">
    <property type="entry name" value="Acyl-CoA N-acyltransferases (Nat)"/>
    <property type="match status" value="1"/>
</dbReference>
<keyword evidence="2" id="KW-1185">Reference proteome</keyword>
<dbReference type="Pfam" id="PF09390">
    <property type="entry name" value="DUF1999"/>
    <property type="match status" value="1"/>
</dbReference>
<evidence type="ECO:0000313" key="2">
    <source>
        <dbReference type="Proteomes" id="UP000632154"/>
    </source>
</evidence>
<protein>
    <submittedName>
        <fullName evidence="1">GNAT family acetyltransferase</fullName>
    </submittedName>
</protein>
<accession>A0ABQ3JZZ5</accession>
<reference evidence="2" key="1">
    <citation type="journal article" date="2019" name="Int. J. Syst. Evol. Microbiol.">
        <title>The Global Catalogue of Microorganisms (GCM) 10K type strain sequencing project: providing services to taxonomists for standard genome sequencing and annotation.</title>
        <authorList>
            <consortium name="The Broad Institute Genomics Platform"/>
            <consortium name="The Broad Institute Genome Sequencing Center for Infectious Disease"/>
            <person name="Wu L."/>
            <person name="Ma J."/>
        </authorList>
    </citation>
    <scope>NUCLEOTIDE SEQUENCE [LARGE SCALE GENOMIC DNA]</scope>
    <source>
        <strain evidence="2">CGMCC 1.18439</strain>
    </source>
</reference>
<sequence length="177" mass="19437">MTDLATDSAPAAAYRSLLPDDYAALAELDLAAQLELDPGFAERPEREREGRLSTSLGALKFYERTDHSFAAVRAGALAGMVLAQSVWQGDKPIVLVRTLLTDPGLPEALRAEIYSGLLRALFKSAYDTAVYEVHFVPHRRWPLAPDLGDIRRLGDYGVRYLGSREETALPGSTEFSI</sequence>
<gene>
    <name evidence="1" type="ORF">GCM10017783_07210</name>
</gene>
<comment type="caution">
    <text evidence="1">The sequence shown here is derived from an EMBL/GenBank/DDBJ whole genome shotgun (WGS) entry which is preliminary data.</text>
</comment>
<organism evidence="1 2">
    <name type="scientific">Deinococcus piscis</name>
    <dbReference type="NCBI Taxonomy" id="394230"/>
    <lineage>
        <taxon>Bacteria</taxon>
        <taxon>Thermotogati</taxon>
        <taxon>Deinococcota</taxon>
        <taxon>Deinococci</taxon>
        <taxon>Deinococcales</taxon>
        <taxon>Deinococcaceae</taxon>
        <taxon>Deinococcus</taxon>
    </lineage>
</organism>
<proteinExistence type="predicted"/>
<dbReference type="Proteomes" id="UP000632154">
    <property type="component" value="Unassembled WGS sequence"/>
</dbReference>
<dbReference type="InterPro" id="IPR016181">
    <property type="entry name" value="Acyl_CoA_acyltransferase"/>
</dbReference>